<keyword evidence="2" id="KW-1185">Reference proteome</keyword>
<dbReference type="EMBL" id="JARQWQ010000019">
    <property type="protein sequence ID" value="KAK2565524.1"/>
    <property type="molecule type" value="Genomic_DNA"/>
</dbReference>
<evidence type="ECO:0000313" key="1">
    <source>
        <dbReference type="EMBL" id="KAK2565524.1"/>
    </source>
</evidence>
<dbReference type="Gene3D" id="1.20.58.1420">
    <property type="entry name" value="Dsl1p vesicle tethering complex, Tip20p subunit, domain B"/>
    <property type="match status" value="1"/>
</dbReference>
<dbReference type="Pfam" id="PF04437">
    <property type="entry name" value="RINT1_TIP1"/>
    <property type="match status" value="1"/>
</dbReference>
<sequence>MKELECLQKEHKMLSSKVDSHLQKFQPMSEKLSGLIRQVAEVERLRAYASWIQKIESVSSQIQQFMENGQTNWAVEQLTVLSELANLLRSSACINLIGFVNKMQLHWQKILLNKLASEFDDVMKALKWPFTSLSTAPPLSTSSDDYSRLENVFILLLKLQALKKTWLEKPEVQREILLPLDWLLKPFRKRFNFHFYGNKQTNNLEKPEWYFTQVLNWIKNHSDFLQHTIQPILQRTDFKSVDAKAEFISGLLKIVEKKLEKSIPLVLDDDNLFSHLIDELLLFNKELHLNHHYNSIEHNCLHILTTDACLQRWVELERNTALSNMESVLSSSSAWLPKYKDVASTDDTRIPECAERFMTLLSVITDRYVNLPDICHQEQFLEVQLSLLESFITKLTLEAEENSFASAGLHYCSVLNAANYIEIILQEWSEQVLFLQLYQYRSSSMISSKSMHSSNSKCAAEDGDQEEREELMTAAGSVFHVVLQSLKDLKEHMLYVIKGQIVQGFCKLSGPYKREKWHTSPPPKDVLLLSLSSSACEMLLFVKGRLQILQEQLADRIFNSLWKVISQTLNMFIFEEIILQCHFNEGGAAQLQFDLTRNLFTIFLEYTQKPEIFFKE</sequence>
<dbReference type="AlphaFoldDB" id="A0AAD9QQJ3"/>
<proteinExistence type="predicted"/>
<evidence type="ECO:0000313" key="2">
    <source>
        <dbReference type="Proteomes" id="UP001249851"/>
    </source>
</evidence>
<reference evidence="1" key="2">
    <citation type="journal article" date="2023" name="Science">
        <title>Genomic signatures of disease resistance in endangered staghorn corals.</title>
        <authorList>
            <person name="Vollmer S.V."/>
            <person name="Selwyn J.D."/>
            <person name="Despard B.A."/>
            <person name="Roesel C.L."/>
        </authorList>
    </citation>
    <scope>NUCLEOTIDE SEQUENCE</scope>
    <source>
        <strain evidence="1">K2</strain>
    </source>
</reference>
<dbReference type="PROSITE" id="PS51386">
    <property type="entry name" value="RINT1_TIP20"/>
    <property type="match status" value="1"/>
</dbReference>
<reference evidence="1" key="1">
    <citation type="journal article" date="2023" name="G3 (Bethesda)">
        <title>Whole genome assembly and annotation of the endangered Caribbean coral Acropora cervicornis.</title>
        <authorList>
            <person name="Selwyn J.D."/>
            <person name="Vollmer S.V."/>
        </authorList>
    </citation>
    <scope>NUCLEOTIDE SEQUENCE</scope>
    <source>
        <strain evidence="1">K2</strain>
    </source>
</reference>
<dbReference type="PANTHER" id="PTHR13520:SF0">
    <property type="entry name" value="RAD50-INTERACTING PROTEIN 1"/>
    <property type="match status" value="1"/>
</dbReference>
<dbReference type="InterPro" id="IPR007528">
    <property type="entry name" value="RINT1_Tip20"/>
</dbReference>
<organism evidence="1 2">
    <name type="scientific">Acropora cervicornis</name>
    <name type="common">Staghorn coral</name>
    <dbReference type="NCBI Taxonomy" id="6130"/>
    <lineage>
        <taxon>Eukaryota</taxon>
        <taxon>Metazoa</taxon>
        <taxon>Cnidaria</taxon>
        <taxon>Anthozoa</taxon>
        <taxon>Hexacorallia</taxon>
        <taxon>Scleractinia</taxon>
        <taxon>Astrocoeniina</taxon>
        <taxon>Acroporidae</taxon>
        <taxon>Acropora</taxon>
    </lineage>
</organism>
<gene>
    <name evidence="1" type="ORF">P5673_010611</name>
</gene>
<dbReference type="GO" id="GO:0006890">
    <property type="term" value="P:retrograde vesicle-mediated transport, Golgi to endoplasmic reticulum"/>
    <property type="evidence" value="ECO:0007669"/>
    <property type="project" value="InterPro"/>
</dbReference>
<dbReference type="GO" id="GO:0070939">
    <property type="term" value="C:Dsl1/NZR complex"/>
    <property type="evidence" value="ECO:0007669"/>
    <property type="project" value="InterPro"/>
</dbReference>
<name>A0AAD9QQJ3_ACRCE</name>
<dbReference type="GO" id="GO:0060628">
    <property type="term" value="P:regulation of ER to Golgi vesicle-mediated transport"/>
    <property type="evidence" value="ECO:0007669"/>
    <property type="project" value="TreeGrafter"/>
</dbReference>
<dbReference type="InterPro" id="IPR042042">
    <property type="entry name" value="Tip20p_domB"/>
</dbReference>
<dbReference type="InterPro" id="IPR042044">
    <property type="entry name" value="EXOC6PINT-1/Sec15/Tip20_C_dom2"/>
</dbReference>
<dbReference type="Gene3D" id="1.20.58.670">
    <property type="entry name" value="Dsl1p vesicle tethering complex, Tip20p subunit, domain D"/>
    <property type="match status" value="1"/>
</dbReference>
<comment type="caution">
    <text evidence="1">The sequence shown here is derived from an EMBL/GenBank/DDBJ whole genome shotgun (WGS) entry which is preliminary data.</text>
</comment>
<dbReference type="Proteomes" id="UP001249851">
    <property type="component" value="Unassembled WGS sequence"/>
</dbReference>
<protein>
    <submittedName>
        <fullName evidence="1">RAD50-interacting protein 1</fullName>
    </submittedName>
</protein>
<dbReference type="GO" id="GO:0006888">
    <property type="term" value="P:endoplasmic reticulum to Golgi vesicle-mediated transport"/>
    <property type="evidence" value="ECO:0007669"/>
    <property type="project" value="InterPro"/>
</dbReference>
<accession>A0AAD9QQJ3</accession>
<dbReference type="PANTHER" id="PTHR13520">
    <property type="entry name" value="RAD50-INTERACTING PROTEIN 1 RINT-1"/>
    <property type="match status" value="1"/>
</dbReference>